<name>A0A7S9R6I9_9BACT</name>
<evidence type="ECO:0000313" key="1">
    <source>
        <dbReference type="EMBL" id="QPH83757.1"/>
    </source>
</evidence>
<dbReference type="Gene3D" id="3.40.50.300">
    <property type="entry name" value="P-loop containing nucleotide triphosphate hydrolases"/>
    <property type="match status" value="1"/>
</dbReference>
<dbReference type="AlphaFoldDB" id="A0A7S9R6I9"/>
<dbReference type="SUPFAM" id="SSF52540">
    <property type="entry name" value="P-loop containing nucleoside triphosphate hydrolases"/>
    <property type="match status" value="1"/>
</dbReference>
<dbReference type="RefSeq" id="WP_103559943.1">
    <property type="nucleotide sequence ID" value="NZ_CABPUL010000012.1"/>
</dbReference>
<dbReference type="Proteomes" id="UP000594630">
    <property type="component" value="Chromosome"/>
</dbReference>
<dbReference type="InterPro" id="IPR008868">
    <property type="entry name" value="TniB"/>
</dbReference>
<organism evidence="1 2">
    <name type="scientific">Campylobacter concisus</name>
    <dbReference type="NCBI Taxonomy" id="199"/>
    <lineage>
        <taxon>Bacteria</taxon>
        <taxon>Pseudomonadati</taxon>
        <taxon>Campylobacterota</taxon>
        <taxon>Epsilonproteobacteria</taxon>
        <taxon>Campylobacterales</taxon>
        <taxon>Campylobacteraceae</taxon>
        <taxon>Campylobacter</taxon>
    </lineage>
</organism>
<reference evidence="1 2" key="1">
    <citation type="journal article" date="2018" name="Emerg. Microbes Infect.">
        <title>Genomic analysis of oral Campylobacter concisus strains identified a potential bacterial molecular marker associated with active Crohn's disease.</title>
        <authorList>
            <person name="Liu F."/>
            <person name="Ma R."/>
            <person name="Tay C.Y.A."/>
            <person name="Octavia S."/>
            <person name="Lan R."/>
            <person name="Chung H.K.L."/>
            <person name="Riordan S.M."/>
            <person name="Grimm M.C."/>
            <person name="Leong R.W."/>
            <person name="Tanaka M.M."/>
            <person name="Connor S."/>
            <person name="Zhang L."/>
        </authorList>
    </citation>
    <scope>NUCLEOTIDE SEQUENCE [LARGE SCALE GENOMIC DNA]</scope>
    <source>
        <strain evidence="1 2">P10CDO-S2</strain>
    </source>
</reference>
<evidence type="ECO:0000313" key="2">
    <source>
        <dbReference type="Proteomes" id="UP000594630"/>
    </source>
</evidence>
<sequence length="297" mass="33880">MENQHLIQQAQDALLLTDEERIAFMLNEKWFLYPIAKEILKELEFHLKHPKKNRMKGRLIVGGTNNGKTSIVNKFIRSHMPYDDENVKITPVVAVSAPESSNPSDLYGSILHKLGVPYKNTDRATKKKEKVEGIFLLCRTNMLIIDEIHNIIVAPVQKQKAFMVALKNLSNELMIPIILVGTADALHAINTDSQISNRFPPLVVPKWKYDRSFLSLLASIEKTLPLRKQSNMATSKEISNYILDYSEGYIGEIIDLINLAAQYAIEQKIESITMETLKKSNFVRPSMRKNITDFIEI</sequence>
<accession>A0A7S9R6I9</accession>
<proteinExistence type="predicted"/>
<protein>
    <submittedName>
        <fullName evidence="1">AAA family ATPase</fullName>
    </submittedName>
</protein>
<dbReference type="InterPro" id="IPR027417">
    <property type="entry name" value="P-loop_NTPase"/>
</dbReference>
<gene>
    <name evidence="1" type="ORF">CVT06_01025</name>
</gene>
<dbReference type="Pfam" id="PF05621">
    <property type="entry name" value="TniB"/>
    <property type="match status" value="1"/>
</dbReference>
<dbReference type="EMBL" id="CP049274">
    <property type="protein sequence ID" value="QPH83757.1"/>
    <property type="molecule type" value="Genomic_DNA"/>
</dbReference>